<gene>
    <name evidence="2" type="ORF">B0I36DRAFT_352999</name>
</gene>
<feature type="signal peptide" evidence="1">
    <location>
        <begin position="1"/>
        <end position="16"/>
    </location>
</feature>
<dbReference type="EMBL" id="JAGTJQ010000009">
    <property type="protein sequence ID" value="KAH7024803.1"/>
    <property type="molecule type" value="Genomic_DNA"/>
</dbReference>
<dbReference type="Proteomes" id="UP000756346">
    <property type="component" value="Unassembled WGS sequence"/>
</dbReference>
<evidence type="ECO:0000313" key="3">
    <source>
        <dbReference type="Proteomes" id="UP000756346"/>
    </source>
</evidence>
<evidence type="ECO:0000313" key="2">
    <source>
        <dbReference type="EMBL" id="KAH7024803.1"/>
    </source>
</evidence>
<reference evidence="2" key="1">
    <citation type="journal article" date="2021" name="Nat. Commun.">
        <title>Genetic determinants of endophytism in the Arabidopsis root mycobiome.</title>
        <authorList>
            <person name="Mesny F."/>
            <person name="Miyauchi S."/>
            <person name="Thiergart T."/>
            <person name="Pickel B."/>
            <person name="Atanasova L."/>
            <person name="Karlsson M."/>
            <person name="Huettel B."/>
            <person name="Barry K.W."/>
            <person name="Haridas S."/>
            <person name="Chen C."/>
            <person name="Bauer D."/>
            <person name="Andreopoulos W."/>
            <person name="Pangilinan J."/>
            <person name="LaButti K."/>
            <person name="Riley R."/>
            <person name="Lipzen A."/>
            <person name="Clum A."/>
            <person name="Drula E."/>
            <person name="Henrissat B."/>
            <person name="Kohler A."/>
            <person name="Grigoriev I.V."/>
            <person name="Martin F.M."/>
            <person name="Hacquard S."/>
        </authorList>
    </citation>
    <scope>NUCLEOTIDE SEQUENCE</scope>
    <source>
        <strain evidence="2">MPI-CAGE-CH-0230</strain>
    </source>
</reference>
<dbReference type="RefSeq" id="XP_046008351.1">
    <property type="nucleotide sequence ID" value="XM_046157173.1"/>
</dbReference>
<accession>A0A9P9BJ12</accession>
<keyword evidence="1" id="KW-0732">Signal</keyword>
<sequence>MHVRFVLAMTLWLCATDLLQVQTPGRYNTSTKSGLDACAHRSRDAAEISNSLLSNLKPEANCLIQTLCEATQVPAGLVPRNSDVLHANFGQLDRGSKWNL</sequence>
<proteinExistence type="predicted"/>
<protein>
    <submittedName>
        <fullName evidence="2">Uncharacterized protein</fullName>
    </submittedName>
</protein>
<name>A0A9P9BJ12_9PEZI</name>
<evidence type="ECO:0000256" key="1">
    <source>
        <dbReference type="SAM" id="SignalP"/>
    </source>
</evidence>
<dbReference type="AlphaFoldDB" id="A0A9P9BJ12"/>
<keyword evidence="3" id="KW-1185">Reference proteome</keyword>
<organism evidence="2 3">
    <name type="scientific">Microdochium trichocladiopsis</name>
    <dbReference type="NCBI Taxonomy" id="1682393"/>
    <lineage>
        <taxon>Eukaryota</taxon>
        <taxon>Fungi</taxon>
        <taxon>Dikarya</taxon>
        <taxon>Ascomycota</taxon>
        <taxon>Pezizomycotina</taxon>
        <taxon>Sordariomycetes</taxon>
        <taxon>Xylariomycetidae</taxon>
        <taxon>Xylariales</taxon>
        <taxon>Microdochiaceae</taxon>
        <taxon>Microdochium</taxon>
    </lineage>
</organism>
<comment type="caution">
    <text evidence="2">The sequence shown here is derived from an EMBL/GenBank/DDBJ whole genome shotgun (WGS) entry which is preliminary data.</text>
</comment>
<dbReference type="GeneID" id="70186719"/>
<feature type="chain" id="PRO_5040343592" evidence="1">
    <location>
        <begin position="17"/>
        <end position="100"/>
    </location>
</feature>